<keyword evidence="1" id="KW-0472">Membrane</keyword>
<proteinExistence type="predicted"/>
<keyword evidence="3" id="KW-1185">Reference proteome</keyword>
<gene>
    <name evidence="2" type="ORF">NCTC13336_00376</name>
</gene>
<evidence type="ECO:0000313" key="3">
    <source>
        <dbReference type="Proteomes" id="UP000254293"/>
    </source>
</evidence>
<protein>
    <submittedName>
        <fullName evidence="2">Uncharacterized protein</fullName>
    </submittedName>
</protein>
<feature type="transmembrane region" description="Helical" evidence="1">
    <location>
        <begin position="91"/>
        <end position="116"/>
    </location>
</feature>
<evidence type="ECO:0000313" key="2">
    <source>
        <dbReference type="EMBL" id="STR00179.1"/>
    </source>
</evidence>
<feature type="transmembrane region" description="Helical" evidence="1">
    <location>
        <begin position="66"/>
        <end position="85"/>
    </location>
</feature>
<accession>A0A377QZ88</accession>
<dbReference type="AlphaFoldDB" id="A0A377QZ88"/>
<dbReference type="PROSITE" id="PS51257">
    <property type="entry name" value="PROKAR_LIPOPROTEIN"/>
    <property type="match status" value="1"/>
</dbReference>
<name>A0A377QZ88_9NEIS</name>
<sequence length="135" mass="14424">MGKILIYLANIAISGLWIVACAYSAPRAGAVTDWFAAPIALVFMVFTLAMMENTASEWTTGSRKTALLLILAFAASVAVFSYAAFAHVSGILLFALFLAVLVGNYALTVAVSYYYIKKTAALSDGLNDNKHKSDT</sequence>
<dbReference type="Proteomes" id="UP000254293">
    <property type="component" value="Unassembled WGS sequence"/>
</dbReference>
<dbReference type="RefSeq" id="WP_147286546.1">
    <property type="nucleotide sequence ID" value="NZ_CP091516.1"/>
</dbReference>
<evidence type="ECO:0000256" key="1">
    <source>
        <dbReference type="SAM" id="Phobius"/>
    </source>
</evidence>
<keyword evidence="1" id="KW-0812">Transmembrane</keyword>
<dbReference type="EMBL" id="UGJJ01000001">
    <property type="protein sequence ID" value="STR00179.1"/>
    <property type="molecule type" value="Genomic_DNA"/>
</dbReference>
<organism evidence="2 3">
    <name type="scientific">Kingella potus</name>
    <dbReference type="NCBI Taxonomy" id="265175"/>
    <lineage>
        <taxon>Bacteria</taxon>
        <taxon>Pseudomonadati</taxon>
        <taxon>Pseudomonadota</taxon>
        <taxon>Betaproteobacteria</taxon>
        <taxon>Neisseriales</taxon>
        <taxon>Neisseriaceae</taxon>
        <taxon>Kingella</taxon>
    </lineage>
</organism>
<feature type="transmembrane region" description="Helical" evidence="1">
    <location>
        <begin position="34"/>
        <end position="54"/>
    </location>
</feature>
<keyword evidence="1" id="KW-1133">Transmembrane helix</keyword>
<reference evidence="2 3" key="1">
    <citation type="submission" date="2018-06" db="EMBL/GenBank/DDBJ databases">
        <authorList>
            <consortium name="Pathogen Informatics"/>
            <person name="Doyle S."/>
        </authorList>
    </citation>
    <scope>NUCLEOTIDE SEQUENCE [LARGE SCALE GENOMIC DNA]</scope>
    <source>
        <strain evidence="2 3">NCTC13336</strain>
    </source>
</reference>